<dbReference type="EMBL" id="VIIS01000594">
    <property type="protein sequence ID" value="KAF0307219.1"/>
    <property type="molecule type" value="Genomic_DNA"/>
</dbReference>
<dbReference type="Pfam" id="PF00003">
    <property type="entry name" value="7tm_3"/>
    <property type="match status" value="1"/>
</dbReference>
<organism evidence="8 9">
    <name type="scientific">Amphibalanus amphitrite</name>
    <name type="common">Striped barnacle</name>
    <name type="synonym">Balanus amphitrite</name>
    <dbReference type="NCBI Taxonomy" id="1232801"/>
    <lineage>
        <taxon>Eukaryota</taxon>
        <taxon>Metazoa</taxon>
        <taxon>Ecdysozoa</taxon>
        <taxon>Arthropoda</taxon>
        <taxon>Crustacea</taxon>
        <taxon>Multicrustacea</taxon>
        <taxon>Cirripedia</taxon>
        <taxon>Thoracica</taxon>
        <taxon>Thoracicalcarea</taxon>
        <taxon>Balanomorpha</taxon>
        <taxon>Balanoidea</taxon>
        <taxon>Balanidae</taxon>
        <taxon>Amphibalaninae</taxon>
        <taxon>Amphibalanus</taxon>
    </lineage>
</organism>
<feature type="transmembrane region" description="Helical" evidence="6">
    <location>
        <begin position="180"/>
        <end position="204"/>
    </location>
</feature>
<evidence type="ECO:0000256" key="4">
    <source>
        <dbReference type="ARBA" id="ARBA00023136"/>
    </source>
</evidence>
<evidence type="ECO:0000256" key="5">
    <source>
        <dbReference type="ARBA" id="ARBA00023180"/>
    </source>
</evidence>
<evidence type="ECO:0000256" key="1">
    <source>
        <dbReference type="ARBA" id="ARBA00004141"/>
    </source>
</evidence>
<evidence type="ECO:0000256" key="6">
    <source>
        <dbReference type="SAM" id="Phobius"/>
    </source>
</evidence>
<gene>
    <name evidence="8" type="primary">mgl-1_0</name>
    <name evidence="8" type="ORF">FJT64_021407</name>
</gene>
<dbReference type="GO" id="GO:0004930">
    <property type="term" value="F:G protein-coupled receptor activity"/>
    <property type="evidence" value="ECO:0007669"/>
    <property type="project" value="InterPro"/>
</dbReference>
<dbReference type="AlphaFoldDB" id="A0A6A4WPK9"/>
<dbReference type="OrthoDB" id="9880600at2759"/>
<sequence>MASGGALDSLFTVPGRVQPGEPADPEEPAAAAASALGLRRQVWVIPVMVIAAMNVLAMLSFEAYVLFKVSRTAPSRRHVMLGQALLAGLLLASLTAGAHVFEPSVASCAVIRLGTGLAYSVMFAALLVKCVFLISLNGGVYLPANYQALLLFFVVLTQLAISAQWLAVTPPAVADGACAASFHVHLLTLLYPLFLLVLVACVAARSRRIKDNYREAAYIGVASALSVLVWCTWVVAGLVAAPLYRDASVSLGLAVNATLVFLVMFMPKGRQLAAMGRQGVRRDDREDRLSLSYADPRAASPSFYHFRPVKVQPADRRRKSGPVAVPLPLPSYYQTPYLIPRCSGNGRRGCPWITDNHELRQAMLERDEAYQAWLDLHTPESREDYCRLRNSVKAQLAQARREFLGRQLLASDRKEFWSSLRRFYLAPSAPAHSTSDKSAAEQRARADRFNEFFASGSIAGPILFSLLTNDLHCHLPDCRMIAYADDAQLLDHSRYIRQDDNNMYNTIDHIKSQYRAPAERTLSAGNPNVFFFRTPPHPGMMY</sequence>
<dbReference type="InterPro" id="IPR050726">
    <property type="entry name" value="mGluR"/>
</dbReference>
<dbReference type="Proteomes" id="UP000440578">
    <property type="component" value="Unassembled WGS sequence"/>
</dbReference>
<name>A0A6A4WPK9_AMPAM</name>
<feature type="transmembrane region" description="Helical" evidence="6">
    <location>
        <begin position="79"/>
        <end position="101"/>
    </location>
</feature>
<feature type="transmembrane region" description="Helical" evidence="6">
    <location>
        <begin position="113"/>
        <end position="136"/>
    </location>
</feature>
<reference evidence="8 9" key="1">
    <citation type="submission" date="2019-07" db="EMBL/GenBank/DDBJ databases">
        <title>Draft genome assembly of a fouling barnacle, Amphibalanus amphitrite (Darwin, 1854): The first reference genome for Thecostraca.</title>
        <authorList>
            <person name="Kim W."/>
        </authorList>
    </citation>
    <scope>NUCLEOTIDE SEQUENCE [LARGE SCALE GENOMIC DNA]</scope>
    <source>
        <strain evidence="8">SNU_AA5</strain>
        <tissue evidence="8">Soma without cirri and trophi</tissue>
    </source>
</reference>
<evidence type="ECO:0000256" key="2">
    <source>
        <dbReference type="ARBA" id="ARBA00022692"/>
    </source>
</evidence>
<proteinExistence type="predicted"/>
<comment type="caution">
    <text evidence="8">The sequence shown here is derived from an EMBL/GenBank/DDBJ whole genome shotgun (WGS) entry which is preliminary data.</text>
</comment>
<dbReference type="PROSITE" id="PS50259">
    <property type="entry name" value="G_PROTEIN_RECEP_F3_4"/>
    <property type="match status" value="1"/>
</dbReference>
<keyword evidence="9" id="KW-1185">Reference proteome</keyword>
<protein>
    <submittedName>
        <fullName evidence="8">Putative metabotropic glutamate receptor mgl-1</fullName>
    </submittedName>
</protein>
<accession>A0A6A4WPK9</accession>
<feature type="transmembrane region" description="Helical" evidence="6">
    <location>
        <begin position="148"/>
        <end position="168"/>
    </location>
</feature>
<dbReference type="GO" id="GO:0016020">
    <property type="term" value="C:membrane"/>
    <property type="evidence" value="ECO:0007669"/>
    <property type="project" value="UniProtKB-SubCell"/>
</dbReference>
<feature type="transmembrane region" description="Helical" evidence="6">
    <location>
        <begin position="43"/>
        <end position="67"/>
    </location>
</feature>
<dbReference type="PANTHER" id="PTHR24060">
    <property type="entry name" value="METABOTROPIC GLUTAMATE RECEPTOR"/>
    <property type="match status" value="1"/>
</dbReference>
<keyword evidence="5" id="KW-0325">Glycoprotein</keyword>
<comment type="subcellular location">
    <subcellularLocation>
        <location evidence="1">Membrane</location>
        <topology evidence="1">Multi-pass membrane protein</topology>
    </subcellularLocation>
</comment>
<keyword evidence="4 6" id="KW-0472">Membrane</keyword>
<keyword evidence="8" id="KW-0675">Receptor</keyword>
<evidence type="ECO:0000313" key="8">
    <source>
        <dbReference type="EMBL" id="KAF0307219.1"/>
    </source>
</evidence>
<dbReference type="InterPro" id="IPR017978">
    <property type="entry name" value="GPCR_3_C"/>
</dbReference>
<evidence type="ECO:0000256" key="3">
    <source>
        <dbReference type="ARBA" id="ARBA00022989"/>
    </source>
</evidence>
<evidence type="ECO:0000259" key="7">
    <source>
        <dbReference type="PROSITE" id="PS50259"/>
    </source>
</evidence>
<keyword evidence="3 6" id="KW-1133">Transmembrane helix</keyword>
<feature type="transmembrane region" description="Helical" evidence="6">
    <location>
        <begin position="216"/>
        <end position="241"/>
    </location>
</feature>
<evidence type="ECO:0000313" key="9">
    <source>
        <dbReference type="Proteomes" id="UP000440578"/>
    </source>
</evidence>
<feature type="transmembrane region" description="Helical" evidence="6">
    <location>
        <begin position="247"/>
        <end position="267"/>
    </location>
</feature>
<feature type="domain" description="G-protein coupled receptors family 3 profile" evidence="7">
    <location>
        <begin position="81"/>
        <end position="288"/>
    </location>
</feature>
<keyword evidence="2 6" id="KW-0812">Transmembrane</keyword>